<name>A0A2L1GKY3_9BACT</name>
<dbReference type="InterPro" id="IPR003718">
    <property type="entry name" value="OsmC/Ohr_fam"/>
</dbReference>
<dbReference type="SUPFAM" id="SSF82784">
    <property type="entry name" value="OsmC-like"/>
    <property type="match status" value="1"/>
</dbReference>
<dbReference type="InterPro" id="IPR015946">
    <property type="entry name" value="KH_dom-like_a/b"/>
</dbReference>
<evidence type="ECO:0000313" key="2">
    <source>
        <dbReference type="Proteomes" id="UP000239867"/>
    </source>
</evidence>
<organism evidence="1 2">
    <name type="scientific">Desulfobulbus oralis</name>
    <dbReference type="NCBI Taxonomy" id="1986146"/>
    <lineage>
        <taxon>Bacteria</taxon>
        <taxon>Pseudomonadati</taxon>
        <taxon>Thermodesulfobacteriota</taxon>
        <taxon>Desulfobulbia</taxon>
        <taxon>Desulfobulbales</taxon>
        <taxon>Desulfobulbaceae</taxon>
        <taxon>Desulfobulbus</taxon>
    </lineage>
</organism>
<gene>
    <name evidence="1" type="ORF">CAY53_01535</name>
</gene>
<accession>A0A2L1GKY3</accession>
<dbReference type="Proteomes" id="UP000239867">
    <property type="component" value="Chromosome"/>
</dbReference>
<dbReference type="Gene3D" id="3.30.300.20">
    <property type="match status" value="1"/>
</dbReference>
<proteinExistence type="predicted"/>
<keyword evidence="2" id="KW-1185">Reference proteome</keyword>
<dbReference type="OrthoDB" id="5459592at2"/>
<dbReference type="InterPro" id="IPR036102">
    <property type="entry name" value="OsmC/Ohrsf"/>
</dbReference>
<dbReference type="AlphaFoldDB" id="A0A2L1GKY3"/>
<dbReference type="Pfam" id="PF02566">
    <property type="entry name" value="OsmC"/>
    <property type="match status" value="1"/>
</dbReference>
<dbReference type="EMBL" id="CP021255">
    <property type="protein sequence ID" value="AVD70333.1"/>
    <property type="molecule type" value="Genomic_DNA"/>
</dbReference>
<dbReference type="RefSeq" id="WP_104935649.1">
    <property type="nucleotide sequence ID" value="NZ_CP021255.1"/>
</dbReference>
<protein>
    <submittedName>
        <fullName evidence="1">Osmotically inducible protein OsmC</fullName>
    </submittedName>
</protein>
<sequence>MSQELSVSLERHGAIIDLDMAGAALGRVHIDNGALPEEERAGTAKKLLGASVLYCYTAALDKALDARGARYERIGARATVRTGADDKGRGRIMGITLDVTVHMDAEYEDVFERVSKVMRNGCLVSASLDAAFPVTYNLKLECPDD</sequence>
<reference evidence="1 2" key="1">
    <citation type="journal article" date="2018" name="MBio">
        <title>Insights into the evolution of host association through the isolation and characterization of a novel human periodontal pathobiont, Desulfobulbus oralis.</title>
        <authorList>
            <person name="Cross K.L."/>
            <person name="Chirania P."/>
            <person name="Xiong W."/>
            <person name="Beall C.J."/>
            <person name="Elkins J.G."/>
            <person name="Giannone R.J."/>
            <person name="Griffen A.L."/>
            <person name="Guss A.M."/>
            <person name="Hettich R.L."/>
            <person name="Joshi S.S."/>
            <person name="Mokrzan E.M."/>
            <person name="Martin R.K."/>
            <person name="Zhulin I.B."/>
            <person name="Leys E.J."/>
            <person name="Podar M."/>
        </authorList>
    </citation>
    <scope>NUCLEOTIDE SEQUENCE [LARGE SCALE GENOMIC DNA]</scope>
    <source>
        <strain evidence="1 2">ORNL</strain>
    </source>
</reference>
<evidence type="ECO:0000313" key="1">
    <source>
        <dbReference type="EMBL" id="AVD70333.1"/>
    </source>
</evidence>
<dbReference type="KEGG" id="deo:CAY53_01535"/>